<organism evidence="2">
    <name type="scientific">hydrothermal vent metagenome</name>
    <dbReference type="NCBI Taxonomy" id="652676"/>
    <lineage>
        <taxon>unclassified sequences</taxon>
        <taxon>metagenomes</taxon>
        <taxon>ecological metagenomes</taxon>
    </lineage>
</organism>
<name>A0A3B0SHB0_9ZZZZ</name>
<keyword evidence="1" id="KW-0175">Coiled coil</keyword>
<gene>
    <name evidence="2" type="ORF">MNBD_ACTINO01-145</name>
</gene>
<evidence type="ECO:0000313" key="2">
    <source>
        <dbReference type="EMBL" id="VAW04738.1"/>
    </source>
</evidence>
<sequence length="130" mass="13736">MKKLIKFVFLVIVVSVIAAVVASVVSKKKLAHMSDEEIRAYLASKLGGKVGEDQLGSIQDAVIAGVRRGSDVGATATEYVEEVEEAVADLSEVAKEAEEEAVDVTDKAVDDAPEVILEVVSDDTDDSDDA</sequence>
<accession>A0A3B0SHB0</accession>
<dbReference type="EMBL" id="UOEI01000405">
    <property type="protein sequence ID" value="VAW04738.1"/>
    <property type="molecule type" value="Genomic_DNA"/>
</dbReference>
<reference evidence="2" key="1">
    <citation type="submission" date="2018-06" db="EMBL/GenBank/DDBJ databases">
        <authorList>
            <person name="Zhirakovskaya E."/>
        </authorList>
    </citation>
    <scope>NUCLEOTIDE SEQUENCE</scope>
</reference>
<protein>
    <submittedName>
        <fullName evidence="2">Uncharacterized protein</fullName>
    </submittedName>
</protein>
<feature type="coiled-coil region" evidence="1">
    <location>
        <begin position="76"/>
        <end position="107"/>
    </location>
</feature>
<proteinExistence type="predicted"/>
<evidence type="ECO:0000256" key="1">
    <source>
        <dbReference type="SAM" id="Coils"/>
    </source>
</evidence>
<dbReference type="AlphaFoldDB" id="A0A3B0SHB0"/>